<evidence type="ECO:0000256" key="1">
    <source>
        <dbReference type="SAM" id="MobiDB-lite"/>
    </source>
</evidence>
<dbReference type="Proteomes" id="UP000821866">
    <property type="component" value="Chromosome 7"/>
</dbReference>
<feature type="region of interest" description="Disordered" evidence="1">
    <location>
        <begin position="52"/>
        <end position="77"/>
    </location>
</feature>
<organism evidence="2 3">
    <name type="scientific">Rhipicephalus microplus</name>
    <name type="common">Cattle tick</name>
    <name type="synonym">Boophilus microplus</name>
    <dbReference type="NCBI Taxonomy" id="6941"/>
    <lineage>
        <taxon>Eukaryota</taxon>
        <taxon>Metazoa</taxon>
        <taxon>Ecdysozoa</taxon>
        <taxon>Arthropoda</taxon>
        <taxon>Chelicerata</taxon>
        <taxon>Arachnida</taxon>
        <taxon>Acari</taxon>
        <taxon>Parasitiformes</taxon>
        <taxon>Ixodida</taxon>
        <taxon>Ixodoidea</taxon>
        <taxon>Ixodidae</taxon>
        <taxon>Rhipicephalinae</taxon>
        <taxon>Rhipicephalus</taxon>
        <taxon>Boophilus</taxon>
    </lineage>
</organism>
<reference evidence="2" key="2">
    <citation type="submission" date="2021-09" db="EMBL/GenBank/DDBJ databases">
        <authorList>
            <person name="Jia N."/>
            <person name="Wang J."/>
            <person name="Shi W."/>
            <person name="Du L."/>
            <person name="Sun Y."/>
            <person name="Zhan W."/>
            <person name="Jiang J."/>
            <person name="Wang Q."/>
            <person name="Zhang B."/>
            <person name="Ji P."/>
            <person name="Sakyi L.B."/>
            <person name="Cui X."/>
            <person name="Yuan T."/>
            <person name="Jiang B."/>
            <person name="Yang W."/>
            <person name="Lam T.T.-Y."/>
            <person name="Chang Q."/>
            <person name="Ding S."/>
            <person name="Wang X."/>
            <person name="Zhu J."/>
            <person name="Ruan X."/>
            <person name="Zhao L."/>
            <person name="Wei J."/>
            <person name="Que T."/>
            <person name="Du C."/>
            <person name="Cheng J."/>
            <person name="Dai P."/>
            <person name="Han X."/>
            <person name="Huang E."/>
            <person name="Gao Y."/>
            <person name="Liu J."/>
            <person name="Shao H."/>
            <person name="Ye R."/>
            <person name="Li L."/>
            <person name="Wei W."/>
            <person name="Wang X."/>
            <person name="Wang C."/>
            <person name="Huo Q."/>
            <person name="Li W."/>
            <person name="Guo W."/>
            <person name="Chen H."/>
            <person name="Chen S."/>
            <person name="Zhou L."/>
            <person name="Zhou L."/>
            <person name="Ni X."/>
            <person name="Tian J."/>
            <person name="Zhou Y."/>
            <person name="Sheng Y."/>
            <person name="Liu T."/>
            <person name="Pan Y."/>
            <person name="Xia L."/>
            <person name="Li J."/>
            <person name="Zhao F."/>
            <person name="Cao W."/>
        </authorList>
    </citation>
    <scope>NUCLEOTIDE SEQUENCE</scope>
    <source>
        <strain evidence="2">Rmic-2018</strain>
        <tissue evidence="2">Larvae</tissue>
    </source>
</reference>
<dbReference type="EMBL" id="JABSTU010000009">
    <property type="protein sequence ID" value="KAH8021839.1"/>
    <property type="molecule type" value="Genomic_DNA"/>
</dbReference>
<evidence type="ECO:0000313" key="3">
    <source>
        <dbReference type="Proteomes" id="UP000821866"/>
    </source>
</evidence>
<sequence>MLSDVASQSGDPLANAGALLGLSDSVYFGRFTRHDQEGAEIALAEIRPTTESVTHGALASRDANEEEPPQVAQTRAATSLASALQNTAQAPVQIVRPRVKVDIPTYTGYHDCKSANEYLDRLLHNQHAMELSVAKLLERVVPVSLTEQAHGARWY</sequence>
<name>A0A9J6DIF3_RHIMP</name>
<accession>A0A9J6DIF3</accession>
<reference evidence="2" key="1">
    <citation type="journal article" date="2020" name="Cell">
        <title>Large-Scale Comparative Analyses of Tick Genomes Elucidate Their Genetic Diversity and Vector Capacities.</title>
        <authorList>
            <consortium name="Tick Genome and Microbiome Consortium (TIGMIC)"/>
            <person name="Jia N."/>
            <person name="Wang J."/>
            <person name="Shi W."/>
            <person name="Du L."/>
            <person name="Sun Y."/>
            <person name="Zhan W."/>
            <person name="Jiang J.F."/>
            <person name="Wang Q."/>
            <person name="Zhang B."/>
            <person name="Ji P."/>
            <person name="Bell-Sakyi L."/>
            <person name="Cui X.M."/>
            <person name="Yuan T.T."/>
            <person name="Jiang B.G."/>
            <person name="Yang W.F."/>
            <person name="Lam T.T."/>
            <person name="Chang Q.C."/>
            <person name="Ding S.J."/>
            <person name="Wang X.J."/>
            <person name="Zhu J.G."/>
            <person name="Ruan X.D."/>
            <person name="Zhao L."/>
            <person name="Wei J.T."/>
            <person name="Ye R.Z."/>
            <person name="Que T.C."/>
            <person name="Du C.H."/>
            <person name="Zhou Y.H."/>
            <person name="Cheng J.X."/>
            <person name="Dai P.F."/>
            <person name="Guo W.B."/>
            <person name="Han X.H."/>
            <person name="Huang E.J."/>
            <person name="Li L.F."/>
            <person name="Wei W."/>
            <person name="Gao Y.C."/>
            <person name="Liu J.Z."/>
            <person name="Shao H.Z."/>
            <person name="Wang X."/>
            <person name="Wang C.C."/>
            <person name="Yang T.C."/>
            <person name="Huo Q.B."/>
            <person name="Li W."/>
            <person name="Chen H.Y."/>
            <person name="Chen S.E."/>
            <person name="Zhou L.G."/>
            <person name="Ni X.B."/>
            <person name="Tian J.H."/>
            <person name="Sheng Y."/>
            <person name="Liu T."/>
            <person name="Pan Y.S."/>
            <person name="Xia L.Y."/>
            <person name="Li J."/>
            <person name="Zhao F."/>
            <person name="Cao W.C."/>
        </authorList>
    </citation>
    <scope>NUCLEOTIDE SEQUENCE</scope>
    <source>
        <strain evidence="2">Rmic-2018</strain>
    </source>
</reference>
<protein>
    <submittedName>
        <fullName evidence="2">Uncharacterized protein</fullName>
    </submittedName>
</protein>
<proteinExistence type="predicted"/>
<keyword evidence="3" id="KW-1185">Reference proteome</keyword>
<evidence type="ECO:0000313" key="2">
    <source>
        <dbReference type="EMBL" id="KAH8021839.1"/>
    </source>
</evidence>
<dbReference type="AlphaFoldDB" id="A0A9J6DIF3"/>
<gene>
    <name evidence="2" type="ORF">HPB51_018545</name>
</gene>
<comment type="caution">
    <text evidence="2">The sequence shown here is derived from an EMBL/GenBank/DDBJ whole genome shotgun (WGS) entry which is preliminary data.</text>
</comment>